<dbReference type="Proteomes" id="UP001239111">
    <property type="component" value="Chromosome 2"/>
</dbReference>
<dbReference type="EMBL" id="CM056742">
    <property type="protein sequence ID" value="KAJ8676413.1"/>
    <property type="molecule type" value="Genomic_DNA"/>
</dbReference>
<evidence type="ECO:0000313" key="2">
    <source>
        <dbReference type="Proteomes" id="UP001239111"/>
    </source>
</evidence>
<accession>A0ACC2NZX1</accession>
<gene>
    <name evidence="1" type="ORF">QAD02_012200</name>
</gene>
<reference evidence="1" key="1">
    <citation type="submission" date="2023-04" db="EMBL/GenBank/DDBJ databases">
        <title>A chromosome-level genome assembly of the parasitoid wasp Eretmocerus hayati.</title>
        <authorList>
            <person name="Zhong Y."/>
            <person name="Liu S."/>
            <person name="Liu Y."/>
        </authorList>
    </citation>
    <scope>NUCLEOTIDE SEQUENCE</scope>
    <source>
        <strain evidence="1">ZJU_SS_LIU_2023</strain>
    </source>
</reference>
<sequence>MAAKVASSNENSKDNNKENISGQVSNASHTTDSRGKSYRKTIRRYDQRYPSDRKLYGNFRPHNNIDAPVRASVAKNANAEQSKADVNKTTNENVPNGDVGSDGEFQTVAPKSARRKEKQKEHREYESQPYLRNREKFRRARSGDTNERSHKDRDGVVNHREVHKDKDKEKEKEKEKDTDMVVEETEPEPVKYVEAPLPSVNPWTKSKASVSQPVPAVLPQPTAPPTATPAPAHVPEKPVEKEKRVLQPQQQQIKVENGVSSNNVQPTIVKAPKDKRRFNHKASDFTDIGDWPTLGAQGEKKPIVNGVKQNGIVESNPKENNPSSPDVKDKEIKEQNHHSLDDSDEHTDNLDKKKKGNKQKWTPIEIDIAKNRGRRERSPKHNFHRDKLYDGRRNGDDENWREGDYDRSNYNNGYRSIGRGRGYRGRARGRGIIARGTFRPRPDYLGYHQINYSQMNKFGTSESSYLMPFMGPLFYNNANYMNMDHITVKEYIRKQIEYYFSEENLQKDFFLRRKMDAQGFLPITLIASFHRVQALTCDVALVIEAILESDKLELVDGYKVRTLFEPEKWPILDVAGNPIYSDSSDTLSNSPSDMILSQPEFQPAARPLSTIPAPPIPKLIHSAVLVPAPNFIEPDSIPLFSAEVLNPDVPEFIPVVLTSGQIDEERVEQQEFMESGQILQSEQNNMVQVSETHNQNEGDGESVLSSKMKEVETVEVKKLKEEKLGSRSEDDAKSGKEEVELDQKKINQPLTNGEAQPATDFVWKEVKRKQKHVASKDRTAAHQKTNHKGPEKEELDFQFDEELDTPPPTGRHNAFSEWSEDDDDYELSDKDINKLLIVTQSSSSRIPKHEGHDRTGDWTTRVKMSQDLEQTINDGLYYYEEDLWGDDSHRYGSSSTVGSYKTINVISQEAFEKIAPKAPRKANPEVPPPPPAPMEAEVPEIAVENKQPAGVPIQSGSFRREQHIPVDRKRKPDTSQQNRRAVPRFFAVMKDEAAVDPRTPRKRKTRHSNNPPVEHHVGWIMDVREHRPRTYSTGSSAGTSPNEGFLASSYGSLPHSLPTFQHPSHSLLKENGFTQQVYHKYHSRCLKERKKLGIGQSQEMNTLFRFWSFFLRENFNRTMYEEFRSIASEDASEGYRYGLECLFRFYSYGLEKKFRPQIYKDFQTETVRDYESGQLYGLEKFWAFLKYYKHSTELHVEPKLSEYLEKFKTIEDFRVVEPQINELSRSKPAKRRDRTKSEGESRVEAPVSCSRIRRLSDNSSSIEVPSGSHSTSQSQKQSVNLAQYRNRAGSVGSGRFTRRRTESLSSQQQTQQPQLPQRNRLNSGPGKANETVKTAQK</sequence>
<comment type="caution">
    <text evidence="1">The sequence shown here is derived from an EMBL/GenBank/DDBJ whole genome shotgun (WGS) entry which is preliminary data.</text>
</comment>
<organism evidence="1 2">
    <name type="scientific">Eretmocerus hayati</name>
    <dbReference type="NCBI Taxonomy" id="131215"/>
    <lineage>
        <taxon>Eukaryota</taxon>
        <taxon>Metazoa</taxon>
        <taxon>Ecdysozoa</taxon>
        <taxon>Arthropoda</taxon>
        <taxon>Hexapoda</taxon>
        <taxon>Insecta</taxon>
        <taxon>Pterygota</taxon>
        <taxon>Neoptera</taxon>
        <taxon>Endopterygota</taxon>
        <taxon>Hymenoptera</taxon>
        <taxon>Apocrita</taxon>
        <taxon>Proctotrupomorpha</taxon>
        <taxon>Chalcidoidea</taxon>
        <taxon>Aphelinidae</taxon>
        <taxon>Aphelininae</taxon>
        <taxon>Eretmocerus</taxon>
    </lineage>
</organism>
<keyword evidence="2" id="KW-1185">Reference proteome</keyword>
<protein>
    <submittedName>
        <fullName evidence="1">Uncharacterized protein</fullName>
    </submittedName>
</protein>
<evidence type="ECO:0000313" key="1">
    <source>
        <dbReference type="EMBL" id="KAJ8676413.1"/>
    </source>
</evidence>
<proteinExistence type="predicted"/>
<name>A0ACC2NZX1_9HYME</name>